<evidence type="ECO:0000256" key="2">
    <source>
        <dbReference type="ARBA" id="ARBA00022723"/>
    </source>
</evidence>
<evidence type="ECO:0000256" key="5">
    <source>
        <dbReference type="ARBA" id="ARBA00023014"/>
    </source>
</evidence>
<organism evidence="6 7">
    <name type="scientific">Rubripirellula reticaptiva</name>
    <dbReference type="NCBI Taxonomy" id="2528013"/>
    <lineage>
        <taxon>Bacteria</taxon>
        <taxon>Pseudomonadati</taxon>
        <taxon>Planctomycetota</taxon>
        <taxon>Planctomycetia</taxon>
        <taxon>Pirellulales</taxon>
        <taxon>Pirellulaceae</taxon>
        <taxon>Rubripirellula</taxon>
    </lineage>
</organism>
<keyword evidence="5" id="KW-0411">Iron-sulfur</keyword>
<dbReference type="AlphaFoldDB" id="A0A5C6FBZ9"/>
<sequence>MRDTSTLLLTLVAALMLAPLAVLRAADRSLDSPDIVVCGATPAGIAAALNAAEGDRSIWLVEPTGRIGGMMTHGLSHSDFHSFEALNGPFLLFSQRVLKHYQATYGEDSAQVQDSWQGTHGEPSVNLLIFQQMLAERPTITVLTNHRLVEVDVENSTITALHFVLPDSKKVTVKPRLVIDATYEGDLLAAAKIPYRVGREAKSEYSETLAPEAADAELQGYNFRLCMTQNPTNHAPIPVPDNYNREDYAAIIPLVKAGQFDAAFGYPGRRFILKAHLPVMPNGKHDINDVSQGLVRLSLPGQHHEYPEGNLATRRLIEKKHLDWQLGLIHFVQTDPELPEAFRKEAATWGLCRDEFADTGHIPPQIYVREGRRMVGLRVYTEADTEYAPNDARARLHLDAIAVGEYSHNCHGTGHEGPPIGGRHTGEFYKGVAPYQIPFGVLVPKKIRNLLVPTACSASHVGFCALRLEPIWMSLGGAAGFAADMALAESVSVQEVDVEALKRRVWSSGGATIHVSDVPPSHPDFIPVQWWGSLGGLHGIEPAPKKPGARGKHIVSQYYEAFPGHSIKLDQPLDEELKTRWNQLARQHGLPESNNSTTRGDWIRAAFAGAKKR</sequence>
<evidence type="ECO:0000313" key="7">
    <source>
        <dbReference type="Proteomes" id="UP000317977"/>
    </source>
</evidence>
<dbReference type="GO" id="GO:0046872">
    <property type="term" value="F:metal ion binding"/>
    <property type="evidence" value="ECO:0007669"/>
    <property type="project" value="UniProtKB-KW"/>
</dbReference>
<proteinExistence type="predicted"/>
<dbReference type="PANTHER" id="PTHR43498:SF1">
    <property type="entry name" value="COB--COM HETERODISULFIDE REDUCTASE IRON-SULFUR SUBUNIT A"/>
    <property type="match status" value="1"/>
</dbReference>
<evidence type="ECO:0000256" key="3">
    <source>
        <dbReference type="ARBA" id="ARBA00023002"/>
    </source>
</evidence>
<dbReference type="RefSeq" id="WP_246151266.1">
    <property type="nucleotide sequence ID" value="NZ_SJPX01000001.1"/>
</dbReference>
<dbReference type="GO" id="GO:0051539">
    <property type="term" value="F:4 iron, 4 sulfur cluster binding"/>
    <property type="evidence" value="ECO:0007669"/>
    <property type="project" value="UniProtKB-KW"/>
</dbReference>
<dbReference type="EMBL" id="SJPX01000001">
    <property type="protein sequence ID" value="TWU57139.1"/>
    <property type="molecule type" value="Genomic_DNA"/>
</dbReference>
<gene>
    <name evidence="6" type="ORF">Poly59_00440</name>
</gene>
<keyword evidence="7" id="KW-1185">Reference proteome</keyword>
<keyword evidence="2" id="KW-0479">Metal-binding</keyword>
<keyword evidence="4" id="KW-0408">Iron</keyword>
<dbReference type="InterPro" id="IPR036188">
    <property type="entry name" value="FAD/NAD-bd_sf"/>
</dbReference>
<keyword evidence="3" id="KW-0560">Oxidoreductase</keyword>
<dbReference type="Gene3D" id="3.50.50.60">
    <property type="entry name" value="FAD/NAD(P)-binding domain"/>
    <property type="match status" value="1"/>
</dbReference>
<protein>
    <submittedName>
        <fullName evidence="6">FAD dependent oxidoreductase</fullName>
    </submittedName>
</protein>
<name>A0A5C6FBZ9_9BACT</name>
<comment type="caution">
    <text evidence="6">The sequence shown here is derived from an EMBL/GenBank/DDBJ whole genome shotgun (WGS) entry which is preliminary data.</text>
</comment>
<evidence type="ECO:0000313" key="6">
    <source>
        <dbReference type="EMBL" id="TWU57139.1"/>
    </source>
</evidence>
<evidence type="ECO:0000256" key="4">
    <source>
        <dbReference type="ARBA" id="ARBA00023004"/>
    </source>
</evidence>
<dbReference type="InterPro" id="IPR039650">
    <property type="entry name" value="HdrA-like"/>
</dbReference>
<evidence type="ECO:0000256" key="1">
    <source>
        <dbReference type="ARBA" id="ARBA00022485"/>
    </source>
</evidence>
<dbReference type="SUPFAM" id="SSF51905">
    <property type="entry name" value="FAD/NAD(P)-binding domain"/>
    <property type="match status" value="1"/>
</dbReference>
<dbReference type="PANTHER" id="PTHR43498">
    <property type="entry name" value="FERREDOXIN:COB-COM HETERODISULFIDE REDUCTASE SUBUNIT A"/>
    <property type="match status" value="1"/>
</dbReference>
<keyword evidence="1" id="KW-0004">4Fe-4S</keyword>
<accession>A0A5C6FBZ9</accession>
<dbReference type="Pfam" id="PF12831">
    <property type="entry name" value="FAD_oxidored"/>
    <property type="match status" value="1"/>
</dbReference>
<dbReference type="GO" id="GO:0016491">
    <property type="term" value="F:oxidoreductase activity"/>
    <property type="evidence" value="ECO:0007669"/>
    <property type="project" value="UniProtKB-KW"/>
</dbReference>
<reference evidence="6 7" key="1">
    <citation type="submission" date="2019-02" db="EMBL/GenBank/DDBJ databases">
        <title>Deep-cultivation of Planctomycetes and their phenomic and genomic characterization uncovers novel biology.</title>
        <authorList>
            <person name="Wiegand S."/>
            <person name="Jogler M."/>
            <person name="Boedeker C."/>
            <person name="Pinto D."/>
            <person name="Vollmers J."/>
            <person name="Rivas-Marin E."/>
            <person name="Kohn T."/>
            <person name="Peeters S.H."/>
            <person name="Heuer A."/>
            <person name="Rast P."/>
            <person name="Oberbeckmann S."/>
            <person name="Bunk B."/>
            <person name="Jeske O."/>
            <person name="Meyerdierks A."/>
            <person name="Storesund J.E."/>
            <person name="Kallscheuer N."/>
            <person name="Luecker S."/>
            <person name="Lage O.M."/>
            <person name="Pohl T."/>
            <person name="Merkel B.J."/>
            <person name="Hornburger P."/>
            <person name="Mueller R.-W."/>
            <person name="Bruemmer F."/>
            <person name="Labrenz M."/>
            <person name="Spormann A.M."/>
            <person name="Op Den Camp H."/>
            <person name="Overmann J."/>
            <person name="Amann R."/>
            <person name="Jetten M.S.M."/>
            <person name="Mascher T."/>
            <person name="Medema M.H."/>
            <person name="Devos D.P."/>
            <person name="Kaster A.-K."/>
            <person name="Ovreas L."/>
            <person name="Rohde M."/>
            <person name="Galperin M.Y."/>
            <person name="Jogler C."/>
        </authorList>
    </citation>
    <scope>NUCLEOTIDE SEQUENCE [LARGE SCALE GENOMIC DNA]</scope>
    <source>
        <strain evidence="6 7">Poly59</strain>
    </source>
</reference>
<dbReference type="Proteomes" id="UP000317977">
    <property type="component" value="Unassembled WGS sequence"/>
</dbReference>